<evidence type="ECO:0000256" key="12">
    <source>
        <dbReference type="ARBA" id="ARBA00022889"/>
    </source>
</evidence>
<protein>
    <recommendedName>
        <fullName evidence="5">Protein S100-B</fullName>
    </recommendedName>
    <alternativeName>
        <fullName evidence="15">S-100 protein beta chain</fullName>
    </alternativeName>
    <alternativeName>
        <fullName evidence="17">S-100 protein subunit beta</fullName>
    </alternativeName>
    <alternativeName>
        <fullName evidence="16">S100 calcium-binding protein B</fullName>
    </alternativeName>
</protein>
<evidence type="ECO:0000256" key="16">
    <source>
        <dbReference type="ARBA" id="ARBA00031938"/>
    </source>
</evidence>
<dbReference type="Proteomes" id="UP000028990">
    <property type="component" value="Unassembled WGS sequence"/>
</dbReference>
<dbReference type="GO" id="GO:0050786">
    <property type="term" value="F:RAGE receptor binding"/>
    <property type="evidence" value="ECO:0007669"/>
    <property type="project" value="TreeGrafter"/>
</dbReference>
<dbReference type="InterPro" id="IPR028481">
    <property type="entry name" value="S100-B"/>
</dbReference>
<keyword evidence="14" id="KW-0539">Nucleus</keyword>
<evidence type="ECO:0000256" key="7">
    <source>
        <dbReference type="ARBA" id="ARBA00022525"/>
    </source>
</evidence>
<evidence type="ECO:0000313" key="22">
    <source>
        <dbReference type="Proteomes" id="UP000028990"/>
    </source>
</evidence>
<sequence>MGVVVENNGVGPDVRRGRAREWAGRAQNSRGKGAGARSHHGARGDLQRDRGPRSTSNECSRRRSLIEDVLRHLQYSHLSWPSENLPRLCFSVEFSVRAAEGREVPTRATALHPRKRSAHERAEEWIPPRDDVTRRRSPNVPRGQNDLFLHQGNAARPANGSLTHQSQELAKWKTGLEREGALKAQEWMVAKQELVLKGDNKPTRMSELEKAVVALIDVFHQYSGREGDKHKLKKSELKELINNELSHFLEEIKEQEVVDKVMETLDEDGDGECDFQEFMAFVAMVTTACHEFFEHE</sequence>
<evidence type="ECO:0000256" key="18">
    <source>
        <dbReference type="ARBA" id="ARBA00047135"/>
    </source>
</evidence>
<evidence type="ECO:0000256" key="13">
    <source>
        <dbReference type="ARBA" id="ARBA00022990"/>
    </source>
</evidence>
<comment type="subunit">
    <text evidence="18">Dimer of either two alpha chains, or two beta chains, or one alpha and one beta chain. The S100B dimer binds two molecules of STK38. Interacts with CACYBP in a calcium-dependent manner. Interacts with ATAD3A; this interaction probably occurs in the cytosol prior to ATAD3A mitochondrial targeting. Interacts with S100A6. The S100B dimer interacts with two molecules of CAPZA1. Interacts with AGER. Interacts with PPP5C (via TPR repeats); the interaction is calcium-dependent and modulates PPP5C activity. Interacts with TPPP; this interaction inhibits TPPP dimerization. Interacts with isoform CLSTN3beta of CLSTN3; interaction promotes secretion.</text>
</comment>
<dbReference type="PROSITE" id="PS00303">
    <property type="entry name" value="S100_CABP"/>
    <property type="match status" value="1"/>
</dbReference>
<keyword evidence="9" id="KW-0677">Repeat</keyword>
<dbReference type="STRING" id="885580.ENSFDAP00000002478"/>
<evidence type="ECO:0000256" key="19">
    <source>
        <dbReference type="SAM" id="MobiDB-lite"/>
    </source>
</evidence>
<dbReference type="PROSITE" id="PS00018">
    <property type="entry name" value="EF_HAND_1"/>
    <property type="match status" value="1"/>
</dbReference>
<comment type="similarity">
    <text evidence="4">Belongs to the S-100 family.</text>
</comment>
<dbReference type="InterPro" id="IPR018247">
    <property type="entry name" value="EF_Hand_1_Ca_BS"/>
</dbReference>
<dbReference type="GO" id="GO:0043123">
    <property type="term" value="P:positive regulation of canonical NF-kappaB signal transduction"/>
    <property type="evidence" value="ECO:0007669"/>
    <property type="project" value="TreeGrafter"/>
</dbReference>
<feature type="domain" description="EF-hand" evidence="20">
    <location>
        <begin position="253"/>
        <end position="288"/>
    </location>
</feature>
<dbReference type="SMART" id="SM00054">
    <property type="entry name" value="EFh"/>
    <property type="match status" value="1"/>
</dbReference>
<feature type="region of interest" description="Disordered" evidence="19">
    <location>
        <begin position="1"/>
        <end position="61"/>
    </location>
</feature>
<keyword evidence="10" id="KW-0862">Zinc</keyword>
<dbReference type="Gene3D" id="1.10.238.10">
    <property type="entry name" value="EF-hand"/>
    <property type="match status" value="1"/>
</dbReference>
<feature type="compositionally biased region" description="Basic and acidic residues" evidence="19">
    <location>
        <begin position="13"/>
        <end position="23"/>
    </location>
</feature>
<keyword evidence="7" id="KW-0964">Secreted</keyword>
<keyword evidence="6" id="KW-0963">Cytoplasm</keyword>
<dbReference type="eggNOG" id="ENOG502S4HJ">
    <property type="taxonomic scope" value="Eukaryota"/>
</dbReference>
<name>A0A091DZ14_FUKDA</name>
<gene>
    <name evidence="21" type="ORF">H920_10440</name>
</gene>
<dbReference type="InterPro" id="IPR001751">
    <property type="entry name" value="S100/CaBP7/8-like_CS"/>
</dbReference>
<feature type="compositionally biased region" description="Basic and acidic residues" evidence="19">
    <location>
        <begin position="42"/>
        <end position="52"/>
    </location>
</feature>
<dbReference type="GO" id="GO:0008270">
    <property type="term" value="F:zinc ion binding"/>
    <property type="evidence" value="ECO:0007669"/>
    <property type="project" value="InterPro"/>
</dbReference>
<evidence type="ECO:0000256" key="14">
    <source>
        <dbReference type="ARBA" id="ARBA00023242"/>
    </source>
</evidence>
<accession>A0A091DZ14</accession>
<dbReference type="GO" id="GO:0008284">
    <property type="term" value="P:positive regulation of cell population proliferation"/>
    <property type="evidence" value="ECO:0007669"/>
    <property type="project" value="TreeGrafter"/>
</dbReference>
<dbReference type="InterPro" id="IPR013787">
    <property type="entry name" value="S100_Ca-bd_sub"/>
</dbReference>
<dbReference type="GO" id="GO:0005509">
    <property type="term" value="F:calcium ion binding"/>
    <property type="evidence" value="ECO:0007669"/>
    <property type="project" value="InterPro"/>
</dbReference>
<proteinExistence type="inferred from homology"/>
<evidence type="ECO:0000256" key="10">
    <source>
        <dbReference type="ARBA" id="ARBA00022833"/>
    </source>
</evidence>
<dbReference type="GO" id="GO:0048306">
    <property type="term" value="F:calcium-dependent protein binding"/>
    <property type="evidence" value="ECO:0007669"/>
    <property type="project" value="TreeGrafter"/>
</dbReference>
<dbReference type="EMBL" id="KN122816">
    <property type="protein sequence ID" value="KFO28066.1"/>
    <property type="molecule type" value="Genomic_DNA"/>
</dbReference>
<evidence type="ECO:0000256" key="2">
    <source>
        <dbReference type="ARBA" id="ARBA00004496"/>
    </source>
</evidence>
<dbReference type="SUPFAM" id="SSF47473">
    <property type="entry name" value="EF-hand"/>
    <property type="match status" value="1"/>
</dbReference>
<dbReference type="AlphaFoldDB" id="A0A091DZ14"/>
<keyword evidence="8" id="KW-0479">Metal-binding</keyword>
<dbReference type="InterPro" id="IPR002048">
    <property type="entry name" value="EF_hand_dom"/>
</dbReference>
<evidence type="ECO:0000256" key="5">
    <source>
        <dbReference type="ARBA" id="ARBA00021222"/>
    </source>
</evidence>
<dbReference type="GO" id="GO:0044548">
    <property type="term" value="F:S100 protein binding"/>
    <property type="evidence" value="ECO:0007669"/>
    <property type="project" value="TreeGrafter"/>
</dbReference>
<evidence type="ECO:0000313" key="21">
    <source>
        <dbReference type="EMBL" id="KFO28066.1"/>
    </source>
</evidence>
<dbReference type="Pfam" id="PF01023">
    <property type="entry name" value="S_100"/>
    <property type="match status" value="1"/>
</dbReference>
<dbReference type="PROSITE" id="PS50222">
    <property type="entry name" value="EF_HAND_2"/>
    <property type="match status" value="1"/>
</dbReference>
<keyword evidence="13" id="KW-0007">Acetylation</keyword>
<evidence type="ECO:0000259" key="20">
    <source>
        <dbReference type="PROSITE" id="PS50222"/>
    </source>
</evidence>
<evidence type="ECO:0000256" key="11">
    <source>
        <dbReference type="ARBA" id="ARBA00022837"/>
    </source>
</evidence>
<dbReference type="GO" id="GO:0005737">
    <property type="term" value="C:cytoplasm"/>
    <property type="evidence" value="ECO:0007669"/>
    <property type="project" value="UniProtKB-SubCell"/>
</dbReference>
<dbReference type="CDD" id="cd05027">
    <property type="entry name" value="S-100B"/>
    <property type="match status" value="1"/>
</dbReference>
<keyword evidence="11" id="KW-0106">Calcium</keyword>
<dbReference type="PANTHER" id="PTHR11639:SF134">
    <property type="entry name" value="PROTEIN S100-A1-RELATED"/>
    <property type="match status" value="1"/>
</dbReference>
<evidence type="ECO:0000256" key="8">
    <source>
        <dbReference type="ARBA" id="ARBA00022723"/>
    </source>
</evidence>
<dbReference type="InterPro" id="IPR011992">
    <property type="entry name" value="EF-hand-dom_pair"/>
</dbReference>
<dbReference type="GO" id="GO:0007155">
    <property type="term" value="P:cell adhesion"/>
    <property type="evidence" value="ECO:0007669"/>
    <property type="project" value="UniProtKB-KW"/>
</dbReference>
<evidence type="ECO:0000256" key="1">
    <source>
        <dbReference type="ARBA" id="ARBA00004123"/>
    </source>
</evidence>
<evidence type="ECO:0000256" key="9">
    <source>
        <dbReference type="ARBA" id="ARBA00022737"/>
    </source>
</evidence>
<dbReference type="GO" id="GO:0005634">
    <property type="term" value="C:nucleus"/>
    <property type="evidence" value="ECO:0007669"/>
    <property type="project" value="UniProtKB-SubCell"/>
</dbReference>
<evidence type="ECO:0000256" key="15">
    <source>
        <dbReference type="ARBA" id="ARBA00030603"/>
    </source>
</evidence>
<dbReference type="PANTHER" id="PTHR11639">
    <property type="entry name" value="S100 CALCIUM-BINDING PROTEIN"/>
    <property type="match status" value="1"/>
</dbReference>
<dbReference type="GO" id="GO:0005615">
    <property type="term" value="C:extracellular space"/>
    <property type="evidence" value="ECO:0007669"/>
    <property type="project" value="TreeGrafter"/>
</dbReference>
<comment type="subcellular location">
    <subcellularLocation>
        <location evidence="2">Cytoplasm</location>
    </subcellularLocation>
    <subcellularLocation>
        <location evidence="1">Nucleus</location>
    </subcellularLocation>
    <subcellularLocation>
        <location evidence="3">Secreted</location>
    </subcellularLocation>
</comment>
<organism evidence="21 22">
    <name type="scientific">Fukomys damarensis</name>
    <name type="common">Damaraland mole rat</name>
    <name type="synonym">Cryptomys damarensis</name>
    <dbReference type="NCBI Taxonomy" id="885580"/>
    <lineage>
        <taxon>Eukaryota</taxon>
        <taxon>Metazoa</taxon>
        <taxon>Chordata</taxon>
        <taxon>Craniata</taxon>
        <taxon>Vertebrata</taxon>
        <taxon>Euteleostomi</taxon>
        <taxon>Mammalia</taxon>
        <taxon>Eutheria</taxon>
        <taxon>Euarchontoglires</taxon>
        <taxon>Glires</taxon>
        <taxon>Rodentia</taxon>
        <taxon>Hystricomorpha</taxon>
        <taxon>Bathyergidae</taxon>
        <taxon>Fukomys</taxon>
    </lineage>
</organism>
<dbReference type="SMART" id="SM01394">
    <property type="entry name" value="S_100"/>
    <property type="match status" value="1"/>
</dbReference>
<dbReference type="FunFam" id="1.10.238.10:FF:000044">
    <property type="entry name" value="Protein S100"/>
    <property type="match status" value="1"/>
</dbReference>
<evidence type="ECO:0000256" key="3">
    <source>
        <dbReference type="ARBA" id="ARBA00004613"/>
    </source>
</evidence>
<keyword evidence="22" id="KW-1185">Reference proteome</keyword>
<evidence type="ECO:0000256" key="17">
    <source>
        <dbReference type="ARBA" id="ARBA00033127"/>
    </source>
</evidence>
<keyword evidence="12" id="KW-0130">Cell adhesion</keyword>
<evidence type="ECO:0000256" key="6">
    <source>
        <dbReference type="ARBA" id="ARBA00022490"/>
    </source>
</evidence>
<reference evidence="21 22" key="1">
    <citation type="submission" date="2013-11" db="EMBL/GenBank/DDBJ databases">
        <title>The Damaraland mole rat (Fukomys damarensis) genome and evolution of African mole rats.</title>
        <authorList>
            <person name="Gladyshev V.N."/>
            <person name="Fang X."/>
        </authorList>
    </citation>
    <scope>NUCLEOTIDE SEQUENCE [LARGE SCALE GENOMIC DNA]</scope>
    <source>
        <tissue evidence="21">Liver</tissue>
    </source>
</reference>
<evidence type="ECO:0000256" key="4">
    <source>
        <dbReference type="ARBA" id="ARBA00007323"/>
    </source>
</evidence>